<dbReference type="AlphaFoldDB" id="A0A7C8IR20"/>
<reference evidence="3 4" key="1">
    <citation type="submission" date="2019-12" db="EMBL/GenBank/DDBJ databases">
        <title>Draft genome sequence of the ascomycete Xylaria multiplex DSM 110363.</title>
        <authorList>
            <person name="Buettner E."/>
            <person name="Kellner H."/>
        </authorList>
    </citation>
    <scope>NUCLEOTIDE SEQUENCE [LARGE SCALE GENOMIC DNA]</scope>
    <source>
        <strain evidence="3 4">DSM 110363</strain>
    </source>
</reference>
<dbReference type="GO" id="GO:0050660">
    <property type="term" value="F:flavin adenine dinucleotide binding"/>
    <property type="evidence" value="ECO:0007669"/>
    <property type="project" value="InterPro"/>
</dbReference>
<dbReference type="Gene3D" id="3.30.465.10">
    <property type="match status" value="1"/>
</dbReference>
<evidence type="ECO:0000256" key="1">
    <source>
        <dbReference type="SAM" id="SignalP"/>
    </source>
</evidence>
<proteinExistence type="predicted"/>
<dbReference type="Proteomes" id="UP000481858">
    <property type="component" value="Unassembled WGS sequence"/>
</dbReference>
<feature type="chain" id="PRO_5028983423" description="Berberine/berberine-like domain-containing protein" evidence="1">
    <location>
        <begin position="17"/>
        <end position="217"/>
    </location>
</feature>
<evidence type="ECO:0000313" key="4">
    <source>
        <dbReference type="Proteomes" id="UP000481858"/>
    </source>
</evidence>
<dbReference type="InParanoid" id="A0A7C8IR20"/>
<feature type="domain" description="Berberine/berberine-like" evidence="2">
    <location>
        <begin position="168"/>
        <end position="211"/>
    </location>
</feature>
<organism evidence="3 4">
    <name type="scientific">Xylaria multiplex</name>
    <dbReference type="NCBI Taxonomy" id="323545"/>
    <lineage>
        <taxon>Eukaryota</taxon>
        <taxon>Fungi</taxon>
        <taxon>Dikarya</taxon>
        <taxon>Ascomycota</taxon>
        <taxon>Pezizomycotina</taxon>
        <taxon>Sordariomycetes</taxon>
        <taxon>Xylariomycetidae</taxon>
        <taxon>Xylariales</taxon>
        <taxon>Xylariaceae</taxon>
        <taxon>Xylaria</taxon>
    </lineage>
</organism>
<sequence length="217" mass="24966">MAKIAIILWVFIYAGSKRDATPYLKPFKKLHYVLKQNENAPYTQITNIIESGLDSILCAPNQTHITTTTGLQVFNVTAQRQIYDLFNSKIAEHPELSGTRVTTEAYSVQGVTKNKGRKSSFSQRDEYILTYFGATNPQDFGLEDYAIQWAKETRDLWNAGQPGRRPTTYLNYAMGDEPLEAMYGYDGQLGRLRRLKRRYDPHNRFQYHNPIVPPNAY</sequence>
<dbReference type="OrthoDB" id="9996127at2759"/>
<evidence type="ECO:0000259" key="2">
    <source>
        <dbReference type="Pfam" id="PF08031"/>
    </source>
</evidence>
<dbReference type="EMBL" id="WUBL01000098">
    <property type="protein sequence ID" value="KAF2966064.1"/>
    <property type="molecule type" value="Genomic_DNA"/>
</dbReference>
<comment type="caution">
    <text evidence="3">The sequence shown here is derived from an EMBL/GenBank/DDBJ whole genome shotgun (WGS) entry which is preliminary data.</text>
</comment>
<dbReference type="GO" id="GO:0016491">
    <property type="term" value="F:oxidoreductase activity"/>
    <property type="evidence" value="ECO:0007669"/>
    <property type="project" value="InterPro"/>
</dbReference>
<dbReference type="Pfam" id="PF08031">
    <property type="entry name" value="BBE"/>
    <property type="match status" value="1"/>
</dbReference>
<keyword evidence="4" id="KW-1185">Reference proteome</keyword>
<dbReference type="Gene3D" id="3.40.462.20">
    <property type="match status" value="1"/>
</dbReference>
<dbReference type="InterPro" id="IPR012951">
    <property type="entry name" value="BBE"/>
</dbReference>
<evidence type="ECO:0000313" key="3">
    <source>
        <dbReference type="EMBL" id="KAF2966064.1"/>
    </source>
</evidence>
<keyword evidence="1" id="KW-0732">Signal</keyword>
<accession>A0A7C8IR20</accession>
<name>A0A7C8IR20_9PEZI</name>
<gene>
    <name evidence="3" type="ORF">GQX73_g7514</name>
</gene>
<dbReference type="InterPro" id="IPR016169">
    <property type="entry name" value="FAD-bd_PCMH_sub2"/>
</dbReference>
<protein>
    <recommendedName>
        <fullName evidence="2">Berberine/berberine-like domain-containing protein</fullName>
    </recommendedName>
</protein>
<feature type="signal peptide" evidence="1">
    <location>
        <begin position="1"/>
        <end position="16"/>
    </location>
</feature>